<accession>A0A8S5P8Y4</accession>
<reference evidence="1" key="1">
    <citation type="journal article" date="2021" name="Proc. Natl. Acad. Sci. U.S.A.">
        <title>A Catalog of Tens of Thousands of Viruses from Human Metagenomes Reveals Hidden Associations with Chronic Diseases.</title>
        <authorList>
            <person name="Tisza M.J."/>
            <person name="Buck C.B."/>
        </authorList>
    </citation>
    <scope>NUCLEOTIDE SEQUENCE</scope>
    <source>
        <strain evidence="1">Ct8Hx23</strain>
    </source>
</reference>
<sequence length="89" mass="10354">MTAKDLARAVWPYINDEKRQRAVIAMDEGRVFTYIPEWMDCRLIAQNFVHAMMAILERKMDTRKAMETTISAIVTEAMKTQGGKDEMPW</sequence>
<organism evidence="1">
    <name type="scientific">Siphoviridae sp. ct8Hx23</name>
    <dbReference type="NCBI Taxonomy" id="2825360"/>
    <lineage>
        <taxon>Viruses</taxon>
        <taxon>Duplodnaviria</taxon>
        <taxon>Heunggongvirae</taxon>
        <taxon>Uroviricota</taxon>
        <taxon>Caudoviricetes</taxon>
    </lineage>
</organism>
<proteinExistence type="predicted"/>
<name>A0A8S5P8Y4_9CAUD</name>
<dbReference type="EMBL" id="BK015355">
    <property type="protein sequence ID" value="DAE02899.1"/>
    <property type="molecule type" value="Genomic_DNA"/>
</dbReference>
<evidence type="ECO:0000313" key="1">
    <source>
        <dbReference type="EMBL" id="DAE02899.1"/>
    </source>
</evidence>
<protein>
    <submittedName>
        <fullName evidence="1">Uncharacterized protein</fullName>
    </submittedName>
</protein>